<evidence type="ECO:0000256" key="4">
    <source>
        <dbReference type="SAM" id="MobiDB-lite"/>
    </source>
</evidence>
<dbReference type="PANTHER" id="PTHR12549">
    <property type="entry name" value="JMJC DOMAIN-CONTAINING HISTONE DEMETHYLATION PROTEIN"/>
    <property type="match status" value="1"/>
</dbReference>
<dbReference type="GO" id="GO:0046872">
    <property type="term" value="F:metal ion binding"/>
    <property type="evidence" value="ECO:0007669"/>
    <property type="project" value="UniProtKB-KW"/>
</dbReference>
<dbReference type="SMART" id="SM00558">
    <property type="entry name" value="JmjC"/>
    <property type="match status" value="1"/>
</dbReference>
<dbReference type="GO" id="GO:0000118">
    <property type="term" value="C:histone deacetylase complex"/>
    <property type="evidence" value="ECO:0007669"/>
    <property type="project" value="TreeGrafter"/>
</dbReference>
<dbReference type="InterPro" id="IPR003347">
    <property type="entry name" value="JmjC_dom"/>
</dbReference>
<keyword evidence="2" id="KW-0479">Metal-binding</keyword>
<feature type="compositionally biased region" description="Basic residues" evidence="4">
    <location>
        <begin position="811"/>
        <end position="820"/>
    </location>
</feature>
<feature type="compositionally biased region" description="Pro residues" evidence="4">
    <location>
        <begin position="18"/>
        <end position="32"/>
    </location>
</feature>
<proteinExistence type="predicted"/>
<dbReference type="GO" id="GO:0000785">
    <property type="term" value="C:chromatin"/>
    <property type="evidence" value="ECO:0007669"/>
    <property type="project" value="TreeGrafter"/>
</dbReference>
<accession>A0A9W8BC22</accession>
<dbReference type="Proteomes" id="UP001151582">
    <property type="component" value="Unassembled WGS sequence"/>
</dbReference>
<evidence type="ECO:0000256" key="2">
    <source>
        <dbReference type="ARBA" id="ARBA00022723"/>
    </source>
</evidence>
<dbReference type="Pfam" id="PF02373">
    <property type="entry name" value="JmjC"/>
    <property type="match status" value="1"/>
</dbReference>
<dbReference type="GO" id="GO:0003712">
    <property type="term" value="F:transcription coregulator activity"/>
    <property type="evidence" value="ECO:0007669"/>
    <property type="project" value="TreeGrafter"/>
</dbReference>
<dbReference type="EMBL" id="JANBQB010000024">
    <property type="protein sequence ID" value="KAJ1984292.1"/>
    <property type="molecule type" value="Genomic_DNA"/>
</dbReference>
<feature type="region of interest" description="Disordered" evidence="4">
    <location>
        <begin position="13"/>
        <end position="34"/>
    </location>
</feature>
<dbReference type="PANTHER" id="PTHR12549:SF38">
    <property type="entry name" value="JMJC DOMAIN-CONTAINING HISTONE DEMETHYLASE 2, ISOFORM A"/>
    <property type="match status" value="1"/>
</dbReference>
<reference evidence="6" key="1">
    <citation type="submission" date="2022-07" db="EMBL/GenBank/DDBJ databases">
        <title>Phylogenomic reconstructions and comparative analyses of Kickxellomycotina fungi.</title>
        <authorList>
            <person name="Reynolds N.K."/>
            <person name="Stajich J.E."/>
            <person name="Barry K."/>
            <person name="Grigoriev I.V."/>
            <person name="Crous P."/>
            <person name="Smith M.E."/>
        </authorList>
    </citation>
    <scope>NUCLEOTIDE SEQUENCE</scope>
    <source>
        <strain evidence="6">RSA 567</strain>
    </source>
</reference>
<evidence type="ECO:0000256" key="1">
    <source>
        <dbReference type="ARBA" id="ARBA00004123"/>
    </source>
</evidence>
<dbReference type="Gene3D" id="2.60.120.650">
    <property type="entry name" value="Cupin"/>
    <property type="match status" value="1"/>
</dbReference>
<keyword evidence="3" id="KW-0539">Nucleus</keyword>
<dbReference type="AlphaFoldDB" id="A0A9W8BC22"/>
<comment type="subcellular location">
    <subcellularLocation>
        <location evidence="1">Nucleus</location>
    </subcellularLocation>
</comment>
<evidence type="ECO:0000313" key="7">
    <source>
        <dbReference type="Proteomes" id="UP001151582"/>
    </source>
</evidence>
<sequence length="833" mass="93899">MMNIESLLMQVLSTPQHGPTPPFMGSEPPSPEMSPVDADWDPFAAPSSPPILTAEHEAILRQACRAGLGDPADGRSQQWLCQLIGCAPTDIARIYDQLKTSAVPRSVQPAAGAPTTNGKGPAIRQKTLPYQPFVPPPPIDPIEAQRRNARFWDSRPVPKHKKQTGYEYLVPCTVVPVQFTAKPGKELVVQTASCLSSATRQYPQCLTCLRRNGDICRFRGIRQFIKDRGSTKLEFGPSFASEIKQIMTHHEAWSPVRRDPPTATVHPHENYLLRITTGALLAQLATEFEHLEQPTQPSFLRNMVGSRQMCDRCHTSIFNGFWLCCVGGCELCYDCYHELVTDSTSGAQLHHDSLAQCHRYVDLRLTYYHLPQQMVPIRRLELDTLWTLREDLGRYQATLGDLPPLPDFAVEQFHPTTADADRQHERPLVRVNYDAITLDQFQSLWRQGEALVVEGLLSRLALDWSPAYWGHHHGQQQVTVVDCTTGLNFPRTYTLAEFFCEFDRPDHAAWEALAADDRQAMPFATLLRSHPRPIPKLKDWPPTEDFKVQFPDHFADFMQALPFPEYTQRDGQLNLASRLPQCFIPPDLGPKMYTAYGSDDGIKGKGTTNLHLDMADAVNLMVHCSPDFHAGADCARQRRGAAVWDIFHADDLPKIRRFLRQHKETRLAMSEDPIHDQSIYLNRELREQLFEAEGVRGWRIYQNPGDAVFVPAGCAHQVCNYTSCIKLAMDFVSPENIRQCRQLTGEFRLLSRSHQRKADLLQLKSILYHAWLDAQAVVTGQLEPWRFQPPPAKPGSDRAATGDAAKSSQSAKRKKSRGTKANRASKGAKLDDA</sequence>
<keyword evidence="7" id="KW-1185">Reference proteome</keyword>
<gene>
    <name evidence="6" type="ORF">H4R34_000760</name>
</gene>
<evidence type="ECO:0000256" key="3">
    <source>
        <dbReference type="ARBA" id="ARBA00023242"/>
    </source>
</evidence>
<comment type="caution">
    <text evidence="6">The sequence shown here is derived from an EMBL/GenBank/DDBJ whole genome shotgun (WGS) entry which is preliminary data.</text>
</comment>
<dbReference type="GO" id="GO:0032454">
    <property type="term" value="F:histone H3K9 demethylase activity"/>
    <property type="evidence" value="ECO:0007669"/>
    <property type="project" value="InterPro"/>
</dbReference>
<dbReference type="GO" id="GO:0031490">
    <property type="term" value="F:chromatin DNA binding"/>
    <property type="evidence" value="ECO:0007669"/>
    <property type="project" value="TreeGrafter"/>
</dbReference>
<dbReference type="InterPro" id="IPR045109">
    <property type="entry name" value="LSDs-like"/>
</dbReference>
<dbReference type="PROSITE" id="PS51184">
    <property type="entry name" value="JMJC"/>
    <property type="match status" value="1"/>
</dbReference>
<evidence type="ECO:0000313" key="6">
    <source>
        <dbReference type="EMBL" id="KAJ1984292.1"/>
    </source>
</evidence>
<protein>
    <recommendedName>
        <fullName evidence="5">JmjC domain-containing protein</fullName>
    </recommendedName>
</protein>
<dbReference type="GO" id="GO:0006357">
    <property type="term" value="P:regulation of transcription by RNA polymerase II"/>
    <property type="evidence" value="ECO:0007669"/>
    <property type="project" value="TreeGrafter"/>
</dbReference>
<dbReference type="SUPFAM" id="SSF51197">
    <property type="entry name" value="Clavaminate synthase-like"/>
    <property type="match status" value="1"/>
</dbReference>
<name>A0A9W8BC22_9FUNG</name>
<evidence type="ECO:0000259" key="5">
    <source>
        <dbReference type="PROSITE" id="PS51184"/>
    </source>
</evidence>
<feature type="region of interest" description="Disordered" evidence="4">
    <location>
        <begin position="785"/>
        <end position="833"/>
    </location>
</feature>
<organism evidence="6 7">
    <name type="scientific">Dimargaris verticillata</name>
    <dbReference type="NCBI Taxonomy" id="2761393"/>
    <lineage>
        <taxon>Eukaryota</taxon>
        <taxon>Fungi</taxon>
        <taxon>Fungi incertae sedis</taxon>
        <taxon>Zoopagomycota</taxon>
        <taxon>Kickxellomycotina</taxon>
        <taxon>Dimargaritomycetes</taxon>
        <taxon>Dimargaritales</taxon>
        <taxon>Dimargaritaceae</taxon>
        <taxon>Dimargaris</taxon>
    </lineage>
</organism>
<dbReference type="OrthoDB" id="1667110at2759"/>
<feature type="domain" description="JmjC" evidence="5">
    <location>
        <begin position="568"/>
        <end position="748"/>
    </location>
</feature>